<reference evidence="5" key="1">
    <citation type="submission" date="2020-02" db="EMBL/GenBank/DDBJ databases">
        <title>Genomic and physiological characterization of two novel Nitrospinaceae genera.</title>
        <authorList>
            <person name="Mueller A.J."/>
            <person name="Jung M.-Y."/>
            <person name="Strachan C.R."/>
            <person name="Herbold C.W."/>
            <person name="Kirkegaard R.H."/>
            <person name="Daims H."/>
        </authorList>
    </citation>
    <scope>NUCLEOTIDE SEQUENCE [LARGE SCALE GENOMIC DNA]</scope>
</reference>
<dbReference type="Proteomes" id="UP000594464">
    <property type="component" value="Chromosome"/>
</dbReference>
<dbReference type="EMBL" id="CP048620">
    <property type="protein sequence ID" value="QPJ66513.1"/>
    <property type="molecule type" value="Genomic_DNA"/>
</dbReference>
<evidence type="ECO:0000313" key="5">
    <source>
        <dbReference type="Proteomes" id="UP000594464"/>
    </source>
</evidence>
<dbReference type="InterPro" id="IPR050486">
    <property type="entry name" value="Mannose-1P_guanyltransferase"/>
</dbReference>
<gene>
    <name evidence="4" type="ORF">G3M78_14340</name>
</gene>
<dbReference type="KEGG" id="nva:G3M78_14340"/>
<comment type="similarity">
    <text evidence="1">Belongs to the transferase hexapeptide repeat family.</text>
</comment>
<dbReference type="Pfam" id="PF00483">
    <property type="entry name" value="NTP_transferase"/>
    <property type="match status" value="1"/>
</dbReference>
<dbReference type="SUPFAM" id="SSF53448">
    <property type="entry name" value="Nucleotide-diphospho-sugar transferases"/>
    <property type="match status" value="1"/>
</dbReference>
<accession>A0A7T0G4L2</accession>
<dbReference type="Gene3D" id="2.160.10.10">
    <property type="entry name" value="Hexapeptide repeat proteins"/>
    <property type="match status" value="1"/>
</dbReference>
<evidence type="ECO:0000313" key="4">
    <source>
        <dbReference type="EMBL" id="QPJ66513.1"/>
    </source>
</evidence>
<dbReference type="Pfam" id="PF25087">
    <property type="entry name" value="GMPPB_C"/>
    <property type="match status" value="1"/>
</dbReference>
<feature type="domain" description="Nucleotidyl transferase" evidence="2">
    <location>
        <begin position="2"/>
        <end position="236"/>
    </location>
</feature>
<sequence length="329" mass="36369">MKAMILAAGFGKRLQPLTDLIPKPMMPVLNRPLLTHTLDILRAAGIHEAVVNLHHLPQTVVDYFESSRQDDIRLNFLVEEKIMGTGGGIKAAQKFLDDGEPFVVINSDNLSDVSLNDAIQFHRQQKALLTLVVRRFGPDESYRRIEIDAKGRIVHFLDTEPPGQAALPLTRVMFTGIQIVDPVLFDFIPENTFCGTTEDIYPKLIEQGLNVSGYLHEGYWIDAGTRDAYLQTNFDALDGKLPSSQRDATQAESSVLIGKECRIAPDCEIGPHVVLGDGCIVESGVRISRSVCWDGVHLKKNCQIENCILTSNAEAAEGLQLQGQTVLPR</sequence>
<evidence type="ECO:0000259" key="3">
    <source>
        <dbReference type="Pfam" id="PF25087"/>
    </source>
</evidence>
<protein>
    <submittedName>
        <fullName evidence="4">NDP-sugar synthase</fullName>
    </submittedName>
</protein>
<dbReference type="CDD" id="cd04181">
    <property type="entry name" value="NTP_transferase"/>
    <property type="match status" value="1"/>
</dbReference>
<dbReference type="Gene3D" id="3.90.550.10">
    <property type="entry name" value="Spore Coat Polysaccharide Biosynthesis Protein SpsA, Chain A"/>
    <property type="match status" value="1"/>
</dbReference>
<evidence type="ECO:0000256" key="1">
    <source>
        <dbReference type="ARBA" id="ARBA00007274"/>
    </source>
</evidence>
<dbReference type="InterPro" id="IPR056729">
    <property type="entry name" value="GMPPB_C"/>
</dbReference>
<dbReference type="InterPro" id="IPR029044">
    <property type="entry name" value="Nucleotide-diphossugar_trans"/>
</dbReference>
<organism evidence="4 5">
    <name type="scientific">Candidatus Nitrohelix vancouverensis</name>
    <dbReference type="NCBI Taxonomy" id="2705534"/>
    <lineage>
        <taxon>Bacteria</taxon>
        <taxon>Pseudomonadati</taxon>
        <taxon>Nitrospinota/Tectimicrobiota group</taxon>
        <taxon>Nitrospinota</taxon>
        <taxon>Nitrospinia</taxon>
        <taxon>Nitrospinales</taxon>
        <taxon>Nitrospinaceae</taxon>
        <taxon>Candidatus Nitrohelix</taxon>
    </lineage>
</organism>
<name>A0A7T0G4L2_9BACT</name>
<dbReference type="AlphaFoldDB" id="A0A7T0G4L2"/>
<dbReference type="PANTHER" id="PTHR22572">
    <property type="entry name" value="SUGAR-1-PHOSPHATE GUANYL TRANSFERASE"/>
    <property type="match status" value="1"/>
</dbReference>
<dbReference type="InterPro" id="IPR005835">
    <property type="entry name" value="NTP_transferase_dom"/>
</dbReference>
<proteinExistence type="inferred from homology"/>
<evidence type="ECO:0000259" key="2">
    <source>
        <dbReference type="Pfam" id="PF00483"/>
    </source>
</evidence>
<feature type="domain" description="Mannose-1-phosphate guanyltransferase C-terminal" evidence="3">
    <location>
        <begin position="253"/>
        <end position="327"/>
    </location>
</feature>